<gene>
    <name evidence="2" type="ORF">SAMN05444412_11956</name>
</gene>
<feature type="domain" description="Protein kinase" evidence="1">
    <location>
        <begin position="405"/>
        <end position="669"/>
    </location>
</feature>
<dbReference type="InterPro" id="IPR008271">
    <property type="entry name" value="Ser/Thr_kinase_AS"/>
</dbReference>
<dbReference type="Proteomes" id="UP000199663">
    <property type="component" value="Unassembled WGS sequence"/>
</dbReference>
<dbReference type="PROSITE" id="PS00108">
    <property type="entry name" value="PROTEIN_KINASE_ST"/>
    <property type="match status" value="1"/>
</dbReference>
<dbReference type="InterPro" id="IPR011009">
    <property type="entry name" value="Kinase-like_dom_sf"/>
</dbReference>
<dbReference type="EMBL" id="FNQC01000019">
    <property type="protein sequence ID" value="SDZ51719.1"/>
    <property type="molecule type" value="Genomic_DNA"/>
</dbReference>
<dbReference type="Pfam" id="PF00069">
    <property type="entry name" value="Pkinase"/>
    <property type="match status" value="1"/>
</dbReference>
<dbReference type="PROSITE" id="PS50011">
    <property type="entry name" value="PROTEIN_KINASE_DOM"/>
    <property type="match status" value="1"/>
</dbReference>
<evidence type="ECO:0000313" key="3">
    <source>
        <dbReference type="Proteomes" id="UP000199663"/>
    </source>
</evidence>
<sequence length="669" mass="71991">MQSSSESPFQFVDNRLEAVAQRKLQEMAKNSPRAMQLKAFQDMPNHSQRTKQAAQFRAVADNHVAQPIQKQGLEEEGLLQGKFESIQKKQNKTGLPDHLKTGLENLSGMSLDDVKVHRNSAKPAQLQAHAYAKGTAIHLGPGQEKHLPHEAWHVVQQKQGRVKPTLQMKGKVNINDDAGLEKEADIMGKQALDSNQKTKADINNNSLDRIPIKQMATVQRTEAAAIALAQVYDPTIVNWANVITARGPGGVGVPPTVIDLHWPAIIAAYVAPPAGGRNAAALIAESNALIATGDWAVLQRIKEASELLERLQEEKQTKQNLLRSQNPDGSMALAPLMMHVTAAEIPPIELAINNLQVHFMMPTRTEEAGGPVGKGGLFSSAKKATVLGFEGGTNLELHNRINPETKKEQGLGKGGFGYGKFGKVGDQTKFVKKIRLRTEKNVAASPARVGAIDDPYALPADLASEMAPGLTGELRGIRREATLTRQGGVLDHPNIVATEAAGIRPGKDGKLKAYMVQEKMEGDVSGIIKAGKIPRASVINLIRGTLNAVVHMHANNYLHRDIKPDNIMIDSTGAPKLIDFGTAALMVGGVFNSPTAEGTREFMHPDTQVAPAPPGGYDYRVSTDIQALKLTFLKLVGQSPESVDIGGWVAGIDVDNSTTAALLAGFNFA</sequence>
<dbReference type="SUPFAM" id="SSF56112">
    <property type="entry name" value="Protein kinase-like (PK-like)"/>
    <property type="match status" value="1"/>
</dbReference>
<evidence type="ECO:0000259" key="1">
    <source>
        <dbReference type="PROSITE" id="PS50011"/>
    </source>
</evidence>
<reference evidence="2 3" key="1">
    <citation type="submission" date="2016-10" db="EMBL/GenBank/DDBJ databases">
        <authorList>
            <person name="Varghese N."/>
            <person name="Submissions S."/>
        </authorList>
    </citation>
    <scope>NUCLEOTIDE SEQUENCE [LARGE SCALE GENOMIC DNA]</scope>
    <source>
        <strain evidence="2 3">DSM 17997</strain>
    </source>
</reference>
<dbReference type="InterPro" id="IPR000719">
    <property type="entry name" value="Prot_kinase_dom"/>
</dbReference>
<dbReference type="InterPro" id="IPR025295">
    <property type="entry name" value="eCIS_core_dom"/>
</dbReference>
<evidence type="ECO:0000313" key="2">
    <source>
        <dbReference type="EMBL" id="SDZ51719.1"/>
    </source>
</evidence>
<keyword evidence="3" id="KW-1185">Reference proteome</keyword>
<dbReference type="SMART" id="SM00220">
    <property type="entry name" value="S_TKc"/>
    <property type="match status" value="1"/>
</dbReference>
<name>A0A1H3TQW8_9BACT</name>
<dbReference type="Pfam" id="PF13699">
    <property type="entry name" value="eCIS_core"/>
    <property type="match status" value="1"/>
</dbReference>
<dbReference type="Gene3D" id="1.10.510.10">
    <property type="entry name" value="Transferase(Phosphotransferase) domain 1"/>
    <property type="match status" value="1"/>
</dbReference>
<comment type="caution">
    <text evidence="2">The sequence shown here is derived from an EMBL/GenBank/DDBJ whole genome shotgun (WGS) entry which is preliminary data.</text>
</comment>
<organism evidence="2 3">
    <name type="scientific">Rhodonellum ikkaensis</name>
    <dbReference type="NCBI Taxonomy" id="336829"/>
    <lineage>
        <taxon>Bacteria</taxon>
        <taxon>Pseudomonadati</taxon>
        <taxon>Bacteroidota</taxon>
        <taxon>Cytophagia</taxon>
        <taxon>Cytophagales</taxon>
        <taxon>Cytophagaceae</taxon>
        <taxon>Rhodonellum</taxon>
    </lineage>
</organism>
<dbReference type="PANTHER" id="PTHR24361">
    <property type="entry name" value="MITOGEN-ACTIVATED KINASE KINASE KINASE"/>
    <property type="match status" value="1"/>
</dbReference>
<proteinExistence type="predicted"/>
<accession>A0A1H3TQW8</accession>
<protein>
    <recommendedName>
        <fullName evidence="1">Protein kinase domain-containing protein</fullName>
    </recommendedName>
</protein>
<dbReference type="InterPro" id="IPR053235">
    <property type="entry name" value="Ser_Thr_kinase"/>
</dbReference>